<protein>
    <recommendedName>
        <fullName evidence="1">Tc1-like transposase DDE domain-containing protein</fullName>
    </recommendedName>
</protein>
<keyword evidence="3" id="KW-1185">Reference proteome</keyword>
<dbReference type="AlphaFoldDB" id="A0A0U9HL09"/>
<dbReference type="Proteomes" id="UP000054558">
    <property type="component" value="Unassembled WGS sequence"/>
</dbReference>
<feature type="domain" description="Tc1-like transposase DDE" evidence="1">
    <location>
        <begin position="65"/>
        <end position="202"/>
    </location>
</feature>
<evidence type="ECO:0000313" key="3">
    <source>
        <dbReference type="Proteomes" id="UP000054558"/>
    </source>
</evidence>
<reference evidence="2 3" key="1">
    <citation type="journal article" date="2014" name="Nat. Commun.">
        <title>Klebsormidium flaccidum genome reveals primary factors for plant terrestrial adaptation.</title>
        <authorList>
            <person name="Hori K."/>
            <person name="Maruyama F."/>
            <person name="Fujisawa T."/>
            <person name="Togashi T."/>
            <person name="Yamamoto N."/>
            <person name="Seo M."/>
            <person name="Sato S."/>
            <person name="Yamada T."/>
            <person name="Mori H."/>
            <person name="Tajima N."/>
            <person name="Moriyama T."/>
            <person name="Ikeuchi M."/>
            <person name="Watanabe M."/>
            <person name="Wada H."/>
            <person name="Kobayashi K."/>
            <person name="Saito M."/>
            <person name="Masuda T."/>
            <person name="Sasaki-Sekimoto Y."/>
            <person name="Mashiguchi K."/>
            <person name="Awai K."/>
            <person name="Shimojima M."/>
            <person name="Masuda S."/>
            <person name="Iwai M."/>
            <person name="Nobusawa T."/>
            <person name="Narise T."/>
            <person name="Kondo S."/>
            <person name="Saito H."/>
            <person name="Sato R."/>
            <person name="Murakawa M."/>
            <person name="Ihara Y."/>
            <person name="Oshima-Yamada Y."/>
            <person name="Ohtaka K."/>
            <person name="Satoh M."/>
            <person name="Sonobe K."/>
            <person name="Ishii M."/>
            <person name="Ohtani R."/>
            <person name="Kanamori-Sato M."/>
            <person name="Honoki R."/>
            <person name="Miyazaki D."/>
            <person name="Mochizuki H."/>
            <person name="Umetsu J."/>
            <person name="Higashi K."/>
            <person name="Shibata D."/>
            <person name="Kamiya Y."/>
            <person name="Sato N."/>
            <person name="Nakamura Y."/>
            <person name="Tabata S."/>
            <person name="Ida S."/>
            <person name="Kurokawa K."/>
            <person name="Ohta H."/>
        </authorList>
    </citation>
    <scope>NUCLEOTIDE SEQUENCE [LARGE SCALE GENOMIC DNA]</scope>
    <source>
        <strain evidence="2 3">NIES-2285</strain>
    </source>
</reference>
<evidence type="ECO:0000313" key="2">
    <source>
        <dbReference type="EMBL" id="GAQ86418.1"/>
    </source>
</evidence>
<dbReference type="EMBL" id="DF237237">
    <property type="protein sequence ID" value="GAQ86418.1"/>
    <property type="molecule type" value="Genomic_DNA"/>
</dbReference>
<dbReference type="InterPro" id="IPR036397">
    <property type="entry name" value="RNaseH_sf"/>
</dbReference>
<dbReference type="GO" id="GO:0003676">
    <property type="term" value="F:nucleic acid binding"/>
    <property type="evidence" value="ECO:0007669"/>
    <property type="project" value="InterPro"/>
</dbReference>
<accession>A0A0U9HL09</accession>
<dbReference type="Gene3D" id="3.30.420.10">
    <property type="entry name" value="Ribonuclease H-like superfamily/Ribonuclease H"/>
    <property type="match status" value="1"/>
</dbReference>
<proteinExistence type="predicted"/>
<sequence>MAQTLEGRVEQPWISETSIWRIMKEQLGLSHKKLSLIASQQMTAENEARREAYLAEALQVPAEEILVADETAFSYNNGLRRYGWAPAHGETRAVDIRPKVFCPNHSCIGVLSTEGFEHVSIKKGAVDGEDWWEFICQCEPIFASGKFKLFVADNASVHKRMEELVRHLLQEYGIKLLYLPAYSPDLSPIEEAFSKVKVVAQDGREDVRRDMESHIVRGFGSVTPDDARGYFRLYTR</sequence>
<evidence type="ECO:0000259" key="1">
    <source>
        <dbReference type="Pfam" id="PF13358"/>
    </source>
</evidence>
<dbReference type="STRING" id="105231.A0A0U9HL09"/>
<organism evidence="2 3">
    <name type="scientific">Klebsormidium nitens</name>
    <name type="common">Green alga</name>
    <name type="synonym">Ulothrix nitens</name>
    <dbReference type="NCBI Taxonomy" id="105231"/>
    <lineage>
        <taxon>Eukaryota</taxon>
        <taxon>Viridiplantae</taxon>
        <taxon>Streptophyta</taxon>
        <taxon>Klebsormidiophyceae</taxon>
        <taxon>Klebsormidiales</taxon>
        <taxon>Klebsormidiaceae</taxon>
        <taxon>Klebsormidium</taxon>
    </lineage>
</organism>
<dbReference type="PANTHER" id="PTHR46564">
    <property type="entry name" value="TRANSPOSASE"/>
    <property type="match status" value="1"/>
</dbReference>
<dbReference type="PANTHER" id="PTHR46564:SF1">
    <property type="entry name" value="TRANSPOSASE"/>
    <property type="match status" value="1"/>
</dbReference>
<gene>
    <name evidence="2" type="ORF">KFL_002880020</name>
</gene>
<dbReference type="Pfam" id="PF13358">
    <property type="entry name" value="DDE_3"/>
    <property type="match status" value="1"/>
</dbReference>
<name>A0A0U9HL09_KLENI</name>
<dbReference type="InterPro" id="IPR038717">
    <property type="entry name" value="Tc1-like_DDE_dom"/>
</dbReference>
<dbReference type="OMA" id="WAPRANG"/>
<dbReference type="OrthoDB" id="2266637at2759"/>